<evidence type="ECO:0000256" key="2">
    <source>
        <dbReference type="ARBA" id="ARBA00022643"/>
    </source>
</evidence>
<evidence type="ECO:0000313" key="5">
    <source>
        <dbReference type="Proteomes" id="UP000062255"/>
    </source>
</evidence>
<keyword evidence="1" id="KW-0285">Flavoprotein</keyword>
<evidence type="ECO:0000256" key="3">
    <source>
        <dbReference type="ARBA" id="ARBA00023002"/>
    </source>
</evidence>
<dbReference type="GO" id="GO:0018580">
    <property type="term" value="F:nitronate monooxygenase activity"/>
    <property type="evidence" value="ECO:0007669"/>
    <property type="project" value="InterPro"/>
</dbReference>
<keyword evidence="3" id="KW-0560">Oxidoreductase</keyword>
<evidence type="ECO:0000256" key="1">
    <source>
        <dbReference type="ARBA" id="ARBA00022630"/>
    </source>
</evidence>
<dbReference type="PANTHER" id="PTHR32332:SF31">
    <property type="entry name" value="2-NITROPROPANE DIOXYGENASE FAMILY, PUTATIVE (AFU_ORTHOLOGUE AFUA_2G09850)-RELATED"/>
    <property type="match status" value="1"/>
</dbReference>
<dbReference type="STRING" id="134601.AFA91_06200"/>
<reference evidence="4 5" key="1">
    <citation type="submission" date="2015-07" db="EMBL/GenBank/DDBJ databases">
        <title>Complete genome sequence of Mycobacterium goodii X7B, a facultative thermophilic biodesulfurizing bacterium.</title>
        <authorList>
            <person name="Yu B."/>
            <person name="Li F."/>
            <person name="Xu P."/>
        </authorList>
    </citation>
    <scope>NUCLEOTIDE SEQUENCE [LARGE SCALE GENOMIC DNA]</scope>
    <source>
        <strain evidence="4 5">X7B</strain>
    </source>
</reference>
<dbReference type="PANTHER" id="PTHR32332">
    <property type="entry name" value="2-NITROPROPANE DIOXYGENASE"/>
    <property type="match status" value="1"/>
</dbReference>
<keyword evidence="2" id="KW-0288">FMN</keyword>
<dbReference type="SUPFAM" id="SSF51412">
    <property type="entry name" value="Inosine monophosphate dehydrogenase (IMPDH)"/>
    <property type="match status" value="1"/>
</dbReference>
<organism evidence="4 5">
    <name type="scientific">Mycolicibacterium goodii</name>
    <name type="common">Mycobacterium goodii</name>
    <dbReference type="NCBI Taxonomy" id="134601"/>
    <lineage>
        <taxon>Bacteria</taxon>
        <taxon>Bacillati</taxon>
        <taxon>Actinomycetota</taxon>
        <taxon>Actinomycetes</taxon>
        <taxon>Mycobacteriales</taxon>
        <taxon>Mycobacteriaceae</taxon>
        <taxon>Mycolicibacterium</taxon>
    </lineage>
</organism>
<gene>
    <name evidence="4" type="ORF">AFA91_06200</name>
</gene>
<evidence type="ECO:0000313" key="4">
    <source>
        <dbReference type="EMBL" id="AKS31536.1"/>
    </source>
</evidence>
<dbReference type="InterPro" id="IPR013785">
    <property type="entry name" value="Aldolase_TIM"/>
</dbReference>
<dbReference type="Pfam" id="PF03060">
    <property type="entry name" value="NMO"/>
    <property type="match status" value="2"/>
</dbReference>
<dbReference type="RefSeq" id="WP_049743947.1">
    <property type="nucleotide sequence ID" value="NZ_CP012150.1"/>
</dbReference>
<dbReference type="InterPro" id="IPR004136">
    <property type="entry name" value="NMO"/>
</dbReference>
<dbReference type="Proteomes" id="UP000062255">
    <property type="component" value="Chromosome"/>
</dbReference>
<dbReference type="AlphaFoldDB" id="A0A0K0X264"/>
<dbReference type="CDD" id="cd04730">
    <property type="entry name" value="NPD_like"/>
    <property type="match status" value="1"/>
</dbReference>
<dbReference type="PATRIC" id="fig|134601.6.peg.1287"/>
<protein>
    <submittedName>
        <fullName evidence="4">Oxidoreductase</fullName>
    </submittedName>
</protein>
<dbReference type="Gene3D" id="3.20.20.70">
    <property type="entry name" value="Aldolase class I"/>
    <property type="match status" value="1"/>
</dbReference>
<sequence length="323" mass="34839">MRLKTRLTEYFDIDHPVVLAPMDYVADARLADAVSAAGGLGLLGGGYTDETWLREQFTKSTQPIGCGFITWTLRGNEQVLEYVLSQRPSALFLSFADPAPYADTIRAAGVPLICQVHNLEQATHAIDIGADILVAQGGEAGGHGVGDRSTFTLVPEIVDLAARMAPHALVLAAGGVVDGRSLAAALTLGADGVLVGTRFWASQEAAIARSAQLRAMQASGDDTIRQRVYDIVRGKAWPRHYSGRVLHNDFVRTWHNREDQLAQQLPQIRAEFQAAVHAQDYTTANMIIGEGIGLIQEVQPVADIMHAMVSQAHQLLSRTAALV</sequence>
<dbReference type="OrthoDB" id="9778912at2"/>
<accession>A0A0K0X264</accession>
<proteinExistence type="predicted"/>
<dbReference type="KEGG" id="mgo:AFA91_06200"/>
<dbReference type="EMBL" id="CP012150">
    <property type="protein sequence ID" value="AKS31536.1"/>
    <property type="molecule type" value="Genomic_DNA"/>
</dbReference>
<name>A0A0K0X264_MYCGD</name>